<dbReference type="EMBL" id="CNFT01000321">
    <property type="protein sequence ID" value="CKR53044.1"/>
    <property type="molecule type" value="Genomic_DNA"/>
</dbReference>
<proteinExistence type="predicted"/>
<evidence type="ECO:0000313" key="11">
    <source>
        <dbReference type="Proteomes" id="UP000050164"/>
    </source>
</evidence>
<sequence length="42" mass="4337">MAAASGLSTTNPTPLPKTVPSARTSKGRQWPTADTIDPGEVK</sequence>
<dbReference type="EMBL" id="CNFU01000753">
    <property type="protein sequence ID" value="CKS44952.1"/>
    <property type="molecule type" value="Genomic_DNA"/>
</dbReference>
<evidence type="ECO:0000313" key="9">
    <source>
        <dbReference type="Proteomes" id="UP000048948"/>
    </source>
</evidence>
<dbReference type="Proteomes" id="UP000048948">
    <property type="component" value="Unassembled WGS sequence"/>
</dbReference>
<dbReference type="EMBL" id="CNGE01000375">
    <property type="protein sequence ID" value="CKS61084.1"/>
    <property type="molecule type" value="Genomic_DNA"/>
</dbReference>
<dbReference type="Proteomes" id="UP000050164">
    <property type="component" value="Unassembled WGS sequence"/>
</dbReference>
<evidence type="ECO:0000313" key="5">
    <source>
        <dbReference type="EMBL" id="CKS61084.1"/>
    </source>
</evidence>
<dbReference type="Proteomes" id="UP000039217">
    <property type="component" value="Unassembled WGS sequence"/>
</dbReference>
<gene>
    <name evidence="2" type="ORF">ERS007657_03741</name>
    <name evidence="6" type="ORF">ERS007661_04082</name>
    <name evidence="5" type="ORF">ERS027646_02167</name>
    <name evidence="3" type="ORF">ERS027659_01642</name>
    <name evidence="4" type="ORF">ERS027661_03093</name>
</gene>
<dbReference type="AlphaFoldDB" id="A0A655A9Y0"/>
<dbReference type="Proteomes" id="UP000046680">
    <property type="component" value="Unassembled WGS sequence"/>
</dbReference>
<accession>A0A655A9Y0</accession>
<evidence type="ECO:0000313" key="2">
    <source>
        <dbReference type="EMBL" id="CFS04447.1"/>
    </source>
</evidence>
<name>A0A655A9Y0_MYCTX</name>
<feature type="region of interest" description="Disordered" evidence="1">
    <location>
        <begin position="1"/>
        <end position="42"/>
    </location>
</feature>
<dbReference type="Proteomes" id="UP000049023">
    <property type="component" value="Unassembled WGS sequence"/>
</dbReference>
<organism evidence="4 10">
    <name type="scientific">Mycobacterium tuberculosis</name>
    <dbReference type="NCBI Taxonomy" id="1773"/>
    <lineage>
        <taxon>Bacteria</taxon>
        <taxon>Bacillati</taxon>
        <taxon>Actinomycetota</taxon>
        <taxon>Actinomycetes</taxon>
        <taxon>Mycobacteriales</taxon>
        <taxon>Mycobacteriaceae</taxon>
        <taxon>Mycobacterium</taxon>
        <taxon>Mycobacterium tuberculosis complex</taxon>
    </lineage>
</organism>
<evidence type="ECO:0000313" key="3">
    <source>
        <dbReference type="EMBL" id="CKR53044.1"/>
    </source>
</evidence>
<evidence type="ECO:0000313" key="6">
    <source>
        <dbReference type="EMBL" id="CNW54902.1"/>
    </source>
</evidence>
<evidence type="ECO:0000256" key="1">
    <source>
        <dbReference type="SAM" id="MobiDB-lite"/>
    </source>
</evidence>
<feature type="compositionally biased region" description="Polar residues" evidence="1">
    <location>
        <begin position="1"/>
        <end position="12"/>
    </location>
</feature>
<dbReference type="EMBL" id="CGCX01001973">
    <property type="protein sequence ID" value="CFS04447.1"/>
    <property type="molecule type" value="Genomic_DNA"/>
</dbReference>
<dbReference type="EMBL" id="CQQC01002146">
    <property type="protein sequence ID" value="CNW54902.1"/>
    <property type="molecule type" value="Genomic_DNA"/>
</dbReference>
<evidence type="ECO:0000313" key="10">
    <source>
        <dbReference type="Proteomes" id="UP000049023"/>
    </source>
</evidence>
<evidence type="ECO:0000313" key="4">
    <source>
        <dbReference type="EMBL" id="CKS44952.1"/>
    </source>
</evidence>
<protein>
    <submittedName>
        <fullName evidence="4">Uncharacterized protein</fullName>
    </submittedName>
</protein>
<evidence type="ECO:0000313" key="7">
    <source>
        <dbReference type="Proteomes" id="UP000039217"/>
    </source>
</evidence>
<reference evidence="7 8" key="1">
    <citation type="submission" date="2015-03" db="EMBL/GenBank/DDBJ databases">
        <authorList>
            <consortium name="Pathogen Informatics"/>
        </authorList>
    </citation>
    <scope>NUCLEOTIDE SEQUENCE [LARGE SCALE GENOMIC DNA]</scope>
    <source>
        <strain evidence="5 9">Bir 172</strain>
        <strain evidence="3 11">Bir 185</strain>
        <strain evidence="4 10">Bir 187</strain>
        <strain evidence="2 8">C09601061</strain>
        <strain evidence="6 7">D00501624</strain>
    </source>
</reference>
<evidence type="ECO:0000313" key="8">
    <source>
        <dbReference type="Proteomes" id="UP000046680"/>
    </source>
</evidence>